<dbReference type="EMBL" id="AM235768">
    <property type="protein sequence ID" value="CAM96374.1"/>
    <property type="molecule type" value="Genomic_DNA"/>
</dbReference>
<organism evidence="2 3">
    <name type="scientific">Pseudomonas fluorescens (strain SBW25)</name>
    <dbReference type="NCBI Taxonomy" id="216595"/>
    <lineage>
        <taxon>Bacteria</taxon>
        <taxon>Pseudomonadati</taxon>
        <taxon>Pseudomonadota</taxon>
        <taxon>Gammaproteobacteria</taxon>
        <taxon>Pseudomonadales</taxon>
        <taxon>Pseudomonadaceae</taxon>
        <taxon>Pseudomonas</taxon>
    </lineage>
</organism>
<accession>A4V763</accession>
<dbReference type="Proteomes" id="UP000002332">
    <property type="component" value="Plasmid pQBR103"/>
</dbReference>
<proteinExistence type="predicted"/>
<evidence type="ECO:0000313" key="2">
    <source>
        <dbReference type="EMBL" id="CAM96374.1"/>
    </source>
</evidence>
<evidence type="ECO:0000313" key="3">
    <source>
        <dbReference type="Proteomes" id="UP000002332"/>
    </source>
</evidence>
<geneLocation type="plasmid" evidence="2 3">
    <name>pQBR103</name>
</geneLocation>
<gene>
    <name evidence="2" type="ordered locus">pQBR0342</name>
</gene>
<protein>
    <submittedName>
        <fullName evidence="2">Uncharacterized protein</fullName>
    </submittedName>
</protein>
<dbReference type="AlphaFoldDB" id="A4V763"/>
<evidence type="ECO:0000256" key="1">
    <source>
        <dbReference type="SAM" id="MobiDB-lite"/>
    </source>
</evidence>
<sequence length="256" mass="28725">MVGWPLETSLREPARLPILEFNFRWHRRHLLDIPVPNAATRIGWGHPPPGKKMSKTGILDSKDLARGVDIASSLDLRFESRRERRKARIHLTLIIATAAVTAVNLLPGFQAPLIWAGCAVSALLLARRLPTVRSSLRRTAATKESALQIESLLIESGHDQQAFAFKVSKFQPKMRVRVVTVTKDNCLSLRTYSVMPGSTATLEIENRQVYVKSWLGKTFGDKWTQLAQDRGISTPRARSPQLRFKNHPANIPGMTH</sequence>
<name>A4V763_PSEFS</name>
<reference evidence="2 3" key="1">
    <citation type="journal article" date="2007" name="ISME J.">
        <title>Sequence-based analysis of pQBR103; a representative of a unique, transfer-proficient mega plasmid resident in the microbial community of sugar beet.</title>
        <authorList>
            <person name="Tett A."/>
            <person name="Spiers A.J."/>
            <person name="Crossman L.C."/>
            <person name="Ager D."/>
            <person name="Ciric L."/>
            <person name="Dow J.M."/>
            <person name="Fry J.C."/>
            <person name="Harris D."/>
            <person name="Lilley A."/>
            <person name="Oliver A."/>
            <person name="Parkhill J."/>
            <person name="Quail M.A."/>
            <person name="Rainey P.B."/>
            <person name="Saunders N.J."/>
            <person name="Seeger K."/>
            <person name="Snyder L.A.S."/>
            <person name="Squares R."/>
            <person name="Thomas C.M."/>
            <person name="Turner S.L."/>
            <person name="Zhang X.-X."/>
            <person name="Field D."/>
            <person name="Bailey M.J."/>
        </authorList>
    </citation>
    <scope>NUCLEOTIDE SEQUENCE [LARGE SCALE GENOMIC DNA]</scope>
    <source>
        <strain evidence="2 3">SBW25</strain>
    </source>
</reference>
<feature type="region of interest" description="Disordered" evidence="1">
    <location>
        <begin position="231"/>
        <end position="256"/>
    </location>
</feature>
<keyword evidence="2" id="KW-0614">Plasmid</keyword>